<feature type="transmembrane region" description="Helical" evidence="6">
    <location>
        <begin position="165"/>
        <end position="190"/>
    </location>
</feature>
<dbReference type="AlphaFoldDB" id="F8ERZ5"/>
<dbReference type="CDD" id="cd03682">
    <property type="entry name" value="ClC_sycA_like"/>
    <property type="match status" value="1"/>
</dbReference>
<dbReference type="GO" id="GO:0015108">
    <property type="term" value="F:chloride transmembrane transporter activity"/>
    <property type="evidence" value="ECO:0007669"/>
    <property type="project" value="InterPro"/>
</dbReference>
<feature type="transmembrane region" description="Helical" evidence="6">
    <location>
        <begin position="242"/>
        <end position="262"/>
    </location>
</feature>
<protein>
    <submittedName>
        <fullName evidence="7">Cl-channel voltage-gated family protein</fullName>
    </submittedName>
</protein>
<dbReference type="InterPro" id="IPR014743">
    <property type="entry name" value="Cl-channel_core"/>
</dbReference>
<evidence type="ECO:0000256" key="6">
    <source>
        <dbReference type="SAM" id="Phobius"/>
    </source>
</evidence>
<feature type="transmembrane region" description="Helical" evidence="6">
    <location>
        <begin position="354"/>
        <end position="370"/>
    </location>
</feature>
<dbReference type="Pfam" id="PF00654">
    <property type="entry name" value="Voltage_CLC"/>
    <property type="match status" value="1"/>
</dbReference>
<feature type="transmembrane region" description="Helical" evidence="6">
    <location>
        <begin position="69"/>
        <end position="88"/>
    </location>
</feature>
<dbReference type="PRINTS" id="PR00762">
    <property type="entry name" value="CLCHANNEL"/>
</dbReference>
<dbReference type="HOGENOM" id="CLU_015263_1_1_5"/>
<keyword evidence="3 6" id="KW-1133">Transmembrane helix</keyword>
<accession>F8ERZ5</accession>
<dbReference type="eggNOG" id="COG0038">
    <property type="taxonomic scope" value="Bacteria"/>
</dbReference>
<dbReference type="KEGG" id="zmp:Zymop_0668"/>
<dbReference type="PANTHER" id="PTHR43427">
    <property type="entry name" value="CHLORIDE CHANNEL PROTEIN CLC-E"/>
    <property type="match status" value="1"/>
</dbReference>
<dbReference type="EMBL" id="CP002865">
    <property type="protein sequence ID" value="AEI37570.1"/>
    <property type="molecule type" value="Genomic_DNA"/>
</dbReference>
<dbReference type="InterPro" id="IPR001807">
    <property type="entry name" value="ClC"/>
</dbReference>
<feature type="transmembrane region" description="Helical" evidence="6">
    <location>
        <begin position="32"/>
        <end position="57"/>
    </location>
</feature>
<dbReference type="GO" id="GO:0016020">
    <property type="term" value="C:membrane"/>
    <property type="evidence" value="ECO:0007669"/>
    <property type="project" value="UniProtKB-SubCell"/>
</dbReference>
<keyword evidence="2 6" id="KW-0812">Transmembrane</keyword>
<evidence type="ECO:0000256" key="1">
    <source>
        <dbReference type="ARBA" id="ARBA00004141"/>
    </source>
</evidence>
<dbReference type="SUPFAM" id="SSF81340">
    <property type="entry name" value="Clc chloride channel"/>
    <property type="match status" value="1"/>
</dbReference>
<organism evidence="7 8">
    <name type="scientific">Zymomonas mobilis subsp. pomaceae (strain ATCC 29192 / DSM 22645 / JCM 10191 / CCUG 17912 / NBRC 13757 / NCIMB 11200 / NRRL B-4491 / Barker I)</name>
    <dbReference type="NCBI Taxonomy" id="579138"/>
    <lineage>
        <taxon>Bacteria</taxon>
        <taxon>Pseudomonadati</taxon>
        <taxon>Pseudomonadota</taxon>
        <taxon>Alphaproteobacteria</taxon>
        <taxon>Sphingomonadales</taxon>
        <taxon>Zymomonadaceae</taxon>
        <taxon>Zymomonas</taxon>
    </lineage>
</organism>
<feature type="transmembrane region" description="Helical" evidence="6">
    <location>
        <begin position="282"/>
        <end position="299"/>
    </location>
</feature>
<evidence type="ECO:0000256" key="2">
    <source>
        <dbReference type="ARBA" id="ARBA00022692"/>
    </source>
</evidence>
<evidence type="ECO:0000256" key="3">
    <source>
        <dbReference type="ARBA" id="ARBA00022989"/>
    </source>
</evidence>
<dbReference type="Gene3D" id="1.10.3080.10">
    <property type="entry name" value="Clc chloride channel"/>
    <property type="match status" value="1"/>
</dbReference>
<dbReference type="PATRIC" id="fig|579138.3.peg.703"/>
<feature type="transmembrane region" description="Helical" evidence="6">
    <location>
        <begin position="113"/>
        <end position="132"/>
    </location>
</feature>
<evidence type="ECO:0000256" key="4">
    <source>
        <dbReference type="ARBA" id="ARBA00023136"/>
    </source>
</evidence>
<keyword evidence="4 6" id="KW-0472">Membrane</keyword>
<evidence type="ECO:0000313" key="8">
    <source>
        <dbReference type="Proteomes" id="UP000000491"/>
    </source>
</evidence>
<sequence>MPALRPNEDGGSSLIKGARMYQLFSKYKPFKLILLLKWLAIIFPLSAIIGSCCALFLWALEWATKTRIAYPVLLFGLPIAGYITAWFYDRIGRPAAAGNNLILEEIHKPNAGVPLRMAPLIFIATIITHLFGGSAGREGTAVQLGGSFASGMGKIIGLNKADIRLLLISGIAAGFGAVFGTPVTGAIFALEVPVIGKLEYSAMIPAFAASIFGDWICRLWGMDHLRYVMSFPSEVGHFELNIVIFFKVILASIAFGMVARLFSESLSNTSQWFKKIIPSSPLISFTGGLIIIALVYITGTRDYLGLGVIAEHVGGLQIGSFFDPAQTHYWSWLLKFIFTVITLSTGFKGGEVTPLFFIGAALGSAIAHSIGAPVDLFAGIGFIAVFGAAANTPLACMIMGVEMFGAGNIVYFAVGCCTAYVFSGYSGIYLSQIVGTLKPDPHPVTLQQSLKMLQRNWWTTATDPLPSETEISEKQTPQSSKKKIDSSNNTEFL</sequence>
<reference evidence="7 8" key="1">
    <citation type="journal article" date="2011" name="J. Bacteriol.">
        <title>Genome sequence of the ethanol-producing Zymomonas mobilis subsp. pomaceae lectotype strain ATCC 29192.</title>
        <authorList>
            <person name="Kouvelis V.N."/>
            <person name="Davenport K.W."/>
            <person name="Brettin T.S."/>
            <person name="Bruce D."/>
            <person name="Detter C."/>
            <person name="Han C.S."/>
            <person name="Nolan M."/>
            <person name="Tapia R."/>
            <person name="Damoulaki A."/>
            <person name="Kyrpides N.C."/>
            <person name="Typas M.A."/>
            <person name="Pappas K.M."/>
        </authorList>
    </citation>
    <scope>NUCLEOTIDE SEQUENCE [LARGE SCALE GENOMIC DNA]</scope>
    <source>
        <strain evidence="8">ATCC 29192 / DSM 22645 / JCM 10191 / CCUG 17912 / NBRC 13757 / NCIMB 11200 / NRRL B-4491 / Barker I</strain>
    </source>
</reference>
<dbReference type="STRING" id="579138.Zymop_0668"/>
<comment type="subcellular location">
    <subcellularLocation>
        <location evidence="1">Membrane</location>
        <topology evidence="1">Multi-pass membrane protein</topology>
    </subcellularLocation>
</comment>
<dbReference type="PANTHER" id="PTHR43427:SF12">
    <property type="entry name" value="CHLORIDE TRANSPORTER"/>
    <property type="match status" value="1"/>
</dbReference>
<evidence type="ECO:0000256" key="5">
    <source>
        <dbReference type="SAM" id="MobiDB-lite"/>
    </source>
</evidence>
<feature type="transmembrane region" description="Helical" evidence="6">
    <location>
        <begin position="329"/>
        <end position="347"/>
    </location>
</feature>
<evidence type="ECO:0000313" key="7">
    <source>
        <dbReference type="EMBL" id="AEI37570.1"/>
    </source>
</evidence>
<dbReference type="RefSeq" id="WP_013933969.1">
    <property type="nucleotide sequence ID" value="NC_015709.1"/>
</dbReference>
<dbReference type="Proteomes" id="UP000000491">
    <property type="component" value="Chromosome"/>
</dbReference>
<gene>
    <name evidence="7" type="ordered locus">Zymop_0668</name>
</gene>
<dbReference type="InterPro" id="IPR050368">
    <property type="entry name" value="ClC-type_chloride_channel"/>
</dbReference>
<feature type="transmembrane region" description="Helical" evidence="6">
    <location>
        <begin position="409"/>
        <end position="430"/>
    </location>
</feature>
<proteinExistence type="predicted"/>
<name>F8ERZ5_ZYMMT</name>
<feature type="transmembrane region" description="Helical" evidence="6">
    <location>
        <begin position="376"/>
        <end position="397"/>
    </location>
</feature>
<feature type="region of interest" description="Disordered" evidence="5">
    <location>
        <begin position="464"/>
        <end position="493"/>
    </location>
</feature>